<evidence type="ECO:0000259" key="4">
    <source>
        <dbReference type="PROSITE" id="PS50217"/>
    </source>
</evidence>
<reference evidence="5" key="1">
    <citation type="submission" date="2020-06" db="EMBL/GenBank/DDBJ databases">
        <authorList>
            <consortium name="Plant Systems Biology data submission"/>
        </authorList>
    </citation>
    <scope>NUCLEOTIDE SEQUENCE</scope>
    <source>
        <strain evidence="5">D6</strain>
    </source>
</reference>
<accession>A0A9N8H515</accession>
<organism evidence="5 6">
    <name type="scientific">Seminavis robusta</name>
    <dbReference type="NCBI Taxonomy" id="568900"/>
    <lineage>
        <taxon>Eukaryota</taxon>
        <taxon>Sar</taxon>
        <taxon>Stramenopiles</taxon>
        <taxon>Ochrophyta</taxon>
        <taxon>Bacillariophyta</taxon>
        <taxon>Bacillariophyceae</taxon>
        <taxon>Bacillariophycidae</taxon>
        <taxon>Naviculales</taxon>
        <taxon>Naviculaceae</taxon>
        <taxon>Seminavis</taxon>
    </lineage>
</organism>
<evidence type="ECO:0000256" key="1">
    <source>
        <dbReference type="SAM" id="Coils"/>
    </source>
</evidence>
<dbReference type="CDD" id="cd00130">
    <property type="entry name" value="PAS"/>
    <property type="match status" value="1"/>
</dbReference>
<evidence type="ECO:0008006" key="7">
    <source>
        <dbReference type="Google" id="ProtNLM"/>
    </source>
</evidence>
<evidence type="ECO:0000259" key="3">
    <source>
        <dbReference type="PROSITE" id="PS50112"/>
    </source>
</evidence>
<dbReference type="OrthoDB" id="46629at2759"/>
<dbReference type="PROSITE" id="PS50217">
    <property type="entry name" value="BZIP"/>
    <property type="match status" value="1"/>
</dbReference>
<keyword evidence="1" id="KW-0175">Coiled coil</keyword>
<dbReference type="SUPFAM" id="SSF55785">
    <property type="entry name" value="PYP-like sensor domain (PAS domain)"/>
    <property type="match status" value="1"/>
</dbReference>
<dbReference type="InterPro" id="IPR004827">
    <property type="entry name" value="bZIP"/>
</dbReference>
<evidence type="ECO:0000313" key="5">
    <source>
        <dbReference type="EMBL" id="CAB9499540.1"/>
    </source>
</evidence>
<dbReference type="InterPro" id="IPR000014">
    <property type="entry name" value="PAS"/>
</dbReference>
<feature type="region of interest" description="Disordered" evidence="2">
    <location>
        <begin position="227"/>
        <end position="262"/>
    </location>
</feature>
<dbReference type="CDD" id="cd14686">
    <property type="entry name" value="bZIP"/>
    <property type="match status" value="1"/>
</dbReference>
<feature type="compositionally biased region" description="Low complexity" evidence="2">
    <location>
        <begin position="227"/>
        <end position="236"/>
    </location>
</feature>
<gene>
    <name evidence="5" type="ORF">SEMRO_63_G035930.1</name>
</gene>
<dbReference type="AlphaFoldDB" id="A0A9N8H515"/>
<keyword evidence="6" id="KW-1185">Reference proteome</keyword>
<feature type="compositionally biased region" description="Basic and acidic residues" evidence="2">
    <location>
        <begin position="567"/>
        <end position="576"/>
    </location>
</feature>
<feature type="domain" description="PAS" evidence="3">
    <location>
        <begin position="368"/>
        <end position="438"/>
    </location>
</feature>
<feature type="compositionally biased region" description="Low complexity" evidence="2">
    <location>
        <begin position="577"/>
        <end position="592"/>
    </location>
</feature>
<dbReference type="SMART" id="SM00091">
    <property type="entry name" value="PAS"/>
    <property type="match status" value="1"/>
</dbReference>
<dbReference type="NCBIfam" id="TIGR00229">
    <property type="entry name" value="sensory_box"/>
    <property type="match status" value="1"/>
</dbReference>
<evidence type="ECO:0000256" key="2">
    <source>
        <dbReference type="SAM" id="MobiDB-lite"/>
    </source>
</evidence>
<name>A0A9N8H515_9STRA</name>
<dbReference type="Gene3D" id="3.30.450.20">
    <property type="entry name" value="PAS domain"/>
    <property type="match status" value="1"/>
</dbReference>
<comment type="caution">
    <text evidence="5">The sequence shown here is derived from an EMBL/GenBank/DDBJ whole genome shotgun (WGS) entry which is preliminary data.</text>
</comment>
<evidence type="ECO:0000313" key="6">
    <source>
        <dbReference type="Proteomes" id="UP001153069"/>
    </source>
</evidence>
<sequence>MNGNQGLEALAALCQGETAAATNNDNSTQVNSTENGATVSAGAVLNHPQSPTAQQPTLQAGAAIQQATTAEGLARQQWQQAMAAAAAIGAGSAATANVPAPAPTANGLTTAQSLAILSAGALQQAALQQQQQQQQAAAQLQPPPQQPKPNLDPNAALAAMQQLAYFRYIQDQTTAAVGKFAAQNAAANMNPLLQSNPQAVALALAGHAQQLQQHFGDATGRQQVLPPAAAAPAANATGSQTESSSSSVSSMPPPQNQAGVASLPSTLSTAGIGAAPNAVARQPNAAPRQPKPAPRQHTAIAPLPKAVAVAADTSAAMPLAMPDANVGGVGVVLEDKKLQKRAANRRSAQLSRKRKKQFIEELKDENDELRRKEQILRSIPDLIVVFDSTGRLWFVSQSVSRFMSMSASELEGTSFWDRLCEDSVRLLKAAFMDSLAARTDDSDTAPLGSGIWELRLVDKDGSHKVVTLNGVVHFSGDRPECVCSIRPRDDPSMPSPKRKAMASEDGLKKNEEGSKAAEVETPSSMESDGGAHFQSLIRAKPQQSVISGSSGASGLVQKVKPAGGNGKRREAARISDGDSGSADSGSSDELGE</sequence>
<dbReference type="GO" id="GO:0003700">
    <property type="term" value="F:DNA-binding transcription factor activity"/>
    <property type="evidence" value="ECO:0007669"/>
    <property type="project" value="InterPro"/>
</dbReference>
<proteinExistence type="predicted"/>
<dbReference type="PROSITE" id="PS50112">
    <property type="entry name" value="PAS"/>
    <property type="match status" value="1"/>
</dbReference>
<dbReference type="InterPro" id="IPR035965">
    <property type="entry name" value="PAS-like_dom_sf"/>
</dbReference>
<feature type="domain" description="BZIP" evidence="4">
    <location>
        <begin position="334"/>
        <end position="378"/>
    </location>
</feature>
<feature type="region of interest" description="Disordered" evidence="2">
    <location>
        <begin position="133"/>
        <end position="152"/>
    </location>
</feature>
<feature type="compositionally biased region" description="Basic and acidic residues" evidence="2">
    <location>
        <begin position="501"/>
        <end position="518"/>
    </location>
</feature>
<protein>
    <recommendedName>
        <fullName evidence="7">BZIP domain-containing protein</fullName>
    </recommendedName>
</protein>
<feature type="region of interest" description="Disordered" evidence="2">
    <location>
        <begin position="485"/>
        <end position="592"/>
    </location>
</feature>
<dbReference type="EMBL" id="CAICTM010000062">
    <property type="protein sequence ID" value="CAB9499540.1"/>
    <property type="molecule type" value="Genomic_DNA"/>
</dbReference>
<feature type="coiled-coil region" evidence="1">
    <location>
        <begin position="333"/>
        <end position="379"/>
    </location>
</feature>
<feature type="compositionally biased region" description="Polar residues" evidence="2">
    <location>
        <begin position="541"/>
        <end position="552"/>
    </location>
</feature>
<dbReference type="Proteomes" id="UP001153069">
    <property type="component" value="Unassembled WGS sequence"/>
</dbReference>